<dbReference type="AlphaFoldDB" id="A0A3M7PWK7"/>
<proteinExistence type="predicted"/>
<name>A0A3M7PWK7_BRAPC</name>
<sequence>MKLGIKYSRHDFLQINRILLLLFISLNALKAIDYEDGFCEVRYKEQSKFNINSMNLFYFFHFALFFCNELVEAKTIFLLENDSRQLDLERILKFNIGIKLLKIIITTAGDLWSETRCSLLFHALLTAISDSLIYIIYITAWHLGLIYDLVFKGDFRALKVSLEETLDFPRNFSIMSTIS</sequence>
<dbReference type="EMBL" id="REGN01008473">
    <property type="protein sequence ID" value="RNA03497.1"/>
    <property type="molecule type" value="Genomic_DNA"/>
</dbReference>
<comment type="caution">
    <text evidence="1">The sequence shown here is derived from an EMBL/GenBank/DDBJ whole genome shotgun (WGS) entry which is preliminary data.</text>
</comment>
<keyword evidence="2" id="KW-1185">Reference proteome</keyword>
<dbReference type="Proteomes" id="UP000276133">
    <property type="component" value="Unassembled WGS sequence"/>
</dbReference>
<organism evidence="1 2">
    <name type="scientific">Brachionus plicatilis</name>
    <name type="common">Marine rotifer</name>
    <name type="synonym">Brachionus muelleri</name>
    <dbReference type="NCBI Taxonomy" id="10195"/>
    <lineage>
        <taxon>Eukaryota</taxon>
        <taxon>Metazoa</taxon>
        <taxon>Spiralia</taxon>
        <taxon>Gnathifera</taxon>
        <taxon>Rotifera</taxon>
        <taxon>Eurotatoria</taxon>
        <taxon>Monogononta</taxon>
        <taxon>Pseudotrocha</taxon>
        <taxon>Ploima</taxon>
        <taxon>Brachionidae</taxon>
        <taxon>Brachionus</taxon>
    </lineage>
</organism>
<accession>A0A3M7PWK7</accession>
<gene>
    <name evidence="1" type="ORF">BpHYR1_008364</name>
</gene>
<evidence type="ECO:0000313" key="1">
    <source>
        <dbReference type="EMBL" id="RNA03497.1"/>
    </source>
</evidence>
<evidence type="ECO:0000313" key="2">
    <source>
        <dbReference type="Proteomes" id="UP000276133"/>
    </source>
</evidence>
<protein>
    <submittedName>
        <fullName evidence="1">Uncharacterized protein</fullName>
    </submittedName>
</protein>
<reference evidence="1 2" key="1">
    <citation type="journal article" date="2018" name="Sci. Rep.">
        <title>Genomic signatures of local adaptation to the degree of environmental predictability in rotifers.</title>
        <authorList>
            <person name="Franch-Gras L."/>
            <person name="Hahn C."/>
            <person name="Garcia-Roger E.M."/>
            <person name="Carmona M.J."/>
            <person name="Serra M."/>
            <person name="Gomez A."/>
        </authorList>
    </citation>
    <scope>NUCLEOTIDE SEQUENCE [LARGE SCALE GENOMIC DNA]</scope>
    <source>
        <strain evidence="1">HYR1</strain>
    </source>
</reference>